<evidence type="ECO:0000313" key="1">
    <source>
        <dbReference type="EMBL" id="VDK37496.1"/>
    </source>
</evidence>
<dbReference type="AlphaFoldDB" id="A0A0R3W902"/>
<keyword evidence="2" id="KW-1185">Reference proteome</keyword>
<gene>
    <name evidence="1" type="ORF">TASK_LOCUS6887</name>
</gene>
<protein>
    <submittedName>
        <fullName evidence="1 3">Uncharacterized protein</fullName>
    </submittedName>
</protein>
<dbReference type="WBParaSite" id="TASK_0000688601-mRNA-1">
    <property type="protein sequence ID" value="TASK_0000688601-mRNA-1"/>
    <property type="gene ID" value="TASK_0000688601"/>
</dbReference>
<proteinExistence type="predicted"/>
<reference evidence="3" key="1">
    <citation type="submission" date="2017-02" db="UniProtKB">
        <authorList>
            <consortium name="WormBaseParasite"/>
        </authorList>
    </citation>
    <scope>IDENTIFICATION</scope>
</reference>
<name>A0A0R3W902_TAEAS</name>
<sequence>MSSSAPIPPHSSGFLALILSTKSIPCHSLHHSATAAAAATITSVFSTASCPNESPITLSYPILSSPSPAPPPPPNSAVYATELAVIVSGNHLS</sequence>
<dbReference type="EMBL" id="UYRS01018547">
    <property type="protein sequence ID" value="VDK37496.1"/>
    <property type="molecule type" value="Genomic_DNA"/>
</dbReference>
<evidence type="ECO:0000313" key="2">
    <source>
        <dbReference type="Proteomes" id="UP000282613"/>
    </source>
</evidence>
<accession>A0A0R3W902</accession>
<dbReference type="Proteomes" id="UP000282613">
    <property type="component" value="Unassembled WGS sequence"/>
</dbReference>
<organism evidence="3">
    <name type="scientific">Taenia asiatica</name>
    <name type="common">Asian tapeworm</name>
    <dbReference type="NCBI Taxonomy" id="60517"/>
    <lineage>
        <taxon>Eukaryota</taxon>
        <taxon>Metazoa</taxon>
        <taxon>Spiralia</taxon>
        <taxon>Lophotrochozoa</taxon>
        <taxon>Platyhelminthes</taxon>
        <taxon>Cestoda</taxon>
        <taxon>Eucestoda</taxon>
        <taxon>Cyclophyllidea</taxon>
        <taxon>Taeniidae</taxon>
        <taxon>Taenia</taxon>
    </lineage>
</organism>
<evidence type="ECO:0000313" key="3">
    <source>
        <dbReference type="WBParaSite" id="TASK_0000688601-mRNA-1"/>
    </source>
</evidence>
<reference evidence="1 2" key="2">
    <citation type="submission" date="2018-11" db="EMBL/GenBank/DDBJ databases">
        <authorList>
            <consortium name="Pathogen Informatics"/>
        </authorList>
    </citation>
    <scope>NUCLEOTIDE SEQUENCE [LARGE SCALE GENOMIC DNA]</scope>
</reference>